<dbReference type="GO" id="GO:0016020">
    <property type="term" value="C:membrane"/>
    <property type="evidence" value="ECO:0007669"/>
    <property type="project" value="UniProtKB-SubCell"/>
</dbReference>
<proteinExistence type="predicted"/>
<dbReference type="EMBL" id="FOIZ01000001">
    <property type="protein sequence ID" value="SEW01002.1"/>
    <property type="molecule type" value="Genomic_DNA"/>
</dbReference>
<organism evidence="8 9">
    <name type="scientific">Cognatiyoonia koreensis</name>
    <dbReference type="NCBI Taxonomy" id="364200"/>
    <lineage>
        <taxon>Bacteria</taxon>
        <taxon>Pseudomonadati</taxon>
        <taxon>Pseudomonadota</taxon>
        <taxon>Alphaproteobacteria</taxon>
        <taxon>Rhodobacterales</taxon>
        <taxon>Paracoccaceae</taxon>
        <taxon>Cognatiyoonia</taxon>
    </lineage>
</organism>
<dbReference type="RefSeq" id="WP_089990152.1">
    <property type="nucleotide sequence ID" value="NZ_FOIZ01000001.1"/>
</dbReference>
<name>A0A1I0NHT3_9RHOB</name>
<evidence type="ECO:0000313" key="9">
    <source>
        <dbReference type="Proteomes" id="UP000199167"/>
    </source>
</evidence>
<dbReference type="Gene3D" id="2.40.50.100">
    <property type="match status" value="1"/>
</dbReference>
<dbReference type="AlphaFoldDB" id="A0A1I0NHT3"/>
<dbReference type="OrthoDB" id="9810980at2"/>
<feature type="domain" description="AprE-like long alpha-helical hairpin" evidence="6">
    <location>
        <begin position="92"/>
        <end position="174"/>
    </location>
</feature>
<dbReference type="InterPro" id="IPR011053">
    <property type="entry name" value="Single_hybrid_motif"/>
</dbReference>
<keyword evidence="2 5" id="KW-0812">Transmembrane</keyword>
<comment type="subcellular location">
    <subcellularLocation>
        <location evidence="1">Membrane</location>
        <topology evidence="1">Single-pass membrane protein</topology>
    </subcellularLocation>
</comment>
<evidence type="ECO:0000259" key="6">
    <source>
        <dbReference type="Pfam" id="PF25994"/>
    </source>
</evidence>
<evidence type="ECO:0000256" key="3">
    <source>
        <dbReference type="ARBA" id="ARBA00022989"/>
    </source>
</evidence>
<dbReference type="Pfam" id="PF25994">
    <property type="entry name" value="HH_AprE"/>
    <property type="match status" value="1"/>
</dbReference>
<accession>A0A1I0NHT3</accession>
<evidence type="ECO:0000256" key="5">
    <source>
        <dbReference type="SAM" id="Phobius"/>
    </source>
</evidence>
<sequence>MATIDAEFSGQMRGPSLTIWLVLATVGLFLLWAKFAPLDEIVRAQGEVVPASRPQIIQNLEGGILAELLVSEGDVVQEGDVLARLRGTQFSSNVADLEEQVLAHEIKRLRLEAEISGMFDFDVPEQIATRSPTIVASEKALLSARQSDYVTKVDGARAVLEETRRELAAMEDMYAREIVALIEVTAARKRNADAEIKYNEIITEAELERASEYSKTLQELASLTQDLRTANDQLSRTIIRAPMRGIVNNLGVTTIGGVIRPGEEIFQLTPLGDELFVEAQVKPEDIANVVPGQLATIKFSAYDYTVYGSLEGEVQFISADTFKDERRQDDQAHYKVTLRVDTENLDARQSQIVIRPGMQTTVELHTGEKTVLQYLTKPLYRGGEALQEP</sequence>
<feature type="domain" description="AprE-like beta-barrel" evidence="7">
    <location>
        <begin position="275"/>
        <end position="367"/>
    </location>
</feature>
<keyword evidence="9" id="KW-1185">Reference proteome</keyword>
<evidence type="ECO:0000256" key="4">
    <source>
        <dbReference type="ARBA" id="ARBA00023136"/>
    </source>
</evidence>
<dbReference type="STRING" id="364200.SAMN04488515_0631"/>
<gene>
    <name evidence="8" type="ORF">SAMN04488515_0631</name>
</gene>
<dbReference type="InterPro" id="IPR058982">
    <property type="entry name" value="Beta-barrel_AprE"/>
</dbReference>
<dbReference type="Pfam" id="PF26002">
    <property type="entry name" value="Beta-barrel_AprE"/>
    <property type="match status" value="1"/>
</dbReference>
<dbReference type="InterPro" id="IPR058781">
    <property type="entry name" value="HH_AprE-like"/>
</dbReference>
<dbReference type="Proteomes" id="UP000199167">
    <property type="component" value="Unassembled WGS sequence"/>
</dbReference>
<protein>
    <submittedName>
        <fullName evidence="8">Membrane fusion protein, adhesin transport system</fullName>
    </submittedName>
</protein>
<evidence type="ECO:0000256" key="2">
    <source>
        <dbReference type="ARBA" id="ARBA00022692"/>
    </source>
</evidence>
<keyword evidence="3 5" id="KW-1133">Transmembrane helix</keyword>
<dbReference type="PANTHER" id="PTHR30386">
    <property type="entry name" value="MEMBRANE FUSION SUBUNIT OF EMRAB-TOLC MULTIDRUG EFFLUX PUMP"/>
    <property type="match status" value="1"/>
</dbReference>
<reference evidence="8 9" key="1">
    <citation type="submission" date="2016-10" db="EMBL/GenBank/DDBJ databases">
        <authorList>
            <person name="de Groot N.N."/>
        </authorList>
    </citation>
    <scope>NUCLEOTIDE SEQUENCE [LARGE SCALE GENOMIC DNA]</scope>
    <source>
        <strain evidence="8 9">DSM 17925</strain>
    </source>
</reference>
<dbReference type="PRINTS" id="PR01490">
    <property type="entry name" value="RTXTOXIND"/>
</dbReference>
<keyword evidence="4 5" id="KW-0472">Membrane</keyword>
<feature type="transmembrane region" description="Helical" evidence="5">
    <location>
        <begin position="17"/>
        <end position="35"/>
    </location>
</feature>
<evidence type="ECO:0000313" key="8">
    <source>
        <dbReference type="EMBL" id="SEW01002.1"/>
    </source>
</evidence>
<dbReference type="SUPFAM" id="SSF51230">
    <property type="entry name" value="Single hybrid motif"/>
    <property type="match status" value="1"/>
</dbReference>
<dbReference type="PANTHER" id="PTHR30386:SF26">
    <property type="entry name" value="TRANSPORT PROTEIN COMB"/>
    <property type="match status" value="1"/>
</dbReference>
<dbReference type="Gene3D" id="2.40.30.170">
    <property type="match status" value="1"/>
</dbReference>
<evidence type="ECO:0000259" key="7">
    <source>
        <dbReference type="Pfam" id="PF26002"/>
    </source>
</evidence>
<dbReference type="InterPro" id="IPR050739">
    <property type="entry name" value="MFP"/>
</dbReference>
<evidence type="ECO:0000256" key="1">
    <source>
        <dbReference type="ARBA" id="ARBA00004167"/>
    </source>
</evidence>